<dbReference type="InterPro" id="IPR016039">
    <property type="entry name" value="Thiolase-like"/>
</dbReference>
<dbReference type="InterPro" id="IPR036736">
    <property type="entry name" value="ACP-like_sf"/>
</dbReference>
<dbReference type="Gene3D" id="3.40.50.720">
    <property type="entry name" value="NAD(P)-binding Rossmann-like Domain"/>
    <property type="match status" value="1"/>
</dbReference>
<dbReference type="Gene3D" id="1.10.1240.100">
    <property type="match status" value="1"/>
</dbReference>
<accession>A0A1H8B5A9</accession>
<dbReference type="InterPro" id="IPR013120">
    <property type="entry name" value="FAR_NAD-bd"/>
</dbReference>
<dbReference type="GO" id="GO:0006633">
    <property type="term" value="P:fatty acid biosynthetic process"/>
    <property type="evidence" value="ECO:0007669"/>
    <property type="project" value="TreeGrafter"/>
</dbReference>
<dbReference type="Gene3D" id="1.10.1200.10">
    <property type="entry name" value="ACP-like"/>
    <property type="match status" value="1"/>
</dbReference>
<dbReference type="CDD" id="cd00833">
    <property type="entry name" value="PKS"/>
    <property type="match status" value="1"/>
</dbReference>
<proteinExistence type="predicted"/>
<feature type="domain" description="Carrier" evidence="4">
    <location>
        <begin position="723"/>
        <end position="800"/>
    </location>
</feature>
<dbReference type="EMBL" id="FOBB01000006">
    <property type="protein sequence ID" value="SEM77933.1"/>
    <property type="molecule type" value="Genomic_DNA"/>
</dbReference>
<dbReference type="InterPro" id="IPR014031">
    <property type="entry name" value="Ketoacyl_synth_C"/>
</dbReference>
<dbReference type="InterPro" id="IPR009081">
    <property type="entry name" value="PP-bd_ACP"/>
</dbReference>
<dbReference type="Pfam" id="PF02801">
    <property type="entry name" value="Ketoacyl-synt_C"/>
    <property type="match status" value="1"/>
</dbReference>
<dbReference type="InterPro" id="IPR050091">
    <property type="entry name" value="PKS_NRPS_Biosynth_Enz"/>
</dbReference>
<dbReference type="Pfam" id="PF07993">
    <property type="entry name" value="NAD_binding_4"/>
    <property type="match status" value="1"/>
</dbReference>
<dbReference type="InterPro" id="IPR036291">
    <property type="entry name" value="NAD(P)-bd_dom_sf"/>
</dbReference>
<dbReference type="SUPFAM" id="SSF53901">
    <property type="entry name" value="Thiolase-like"/>
    <property type="match status" value="1"/>
</dbReference>
<dbReference type="RefSeq" id="WP_089917440.1">
    <property type="nucleotide sequence ID" value="NZ_FOBB01000006.1"/>
</dbReference>
<name>A0A1H8B5A9_9BACT</name>
<dbReference type="SUPFAM" id="SSF47336">
    <property type="entry name" value="ACP-like"/>
    <property type="match status" value="1"/>
</dbReference>
<dbReference type="InterPro" id="IPR020841">
    <property type="entry name" value="PKS_Beta-ketoAc_synthase_dom"/>
</dbReference>
<dbReference type="PANTHER" id="PTHR43775:SF37">
    <property type="entry name" value="SI:DKEY-61P9.11"/>
    <property type="match status" value="1"/>
</dbReference>
<organism evidence="6 7">
    <name type="scientific">Chitinophaga rupis</name>
    <dbReference type="NCBI Taxonomy" id="573321"/>
    <lineage>
        <taxon>Bacteria</taxon>
        <taxon>Pseudomonadati</taxon>
        <taxon>Bacteroidota</taxon>
        <taxon>Chitinophagia</taxon>
        <taxon>Chitinophagales</taxon>
        <taxon>Chitinophagaceae</taxon>
        <taxon>Chitinophaga</taxon>
    </lineage>
</organism>
<evidence type="ECO:0000313" key="7">
    <source>
        <dbReference type="Proteomes" id="UP000198984"/>
    </source>
</evidence>
<protein>
    <submittedName>
        <fullName evidence="6">Phosphopantetheine attachment site</fullName>
    </submittedName>
</protein>
<dbReference type="InterPro" id="IPR014030">
    <property type="entry name" value="Ketoacyl_synth_N"/>
</dbReference>
<dbReference type="Proteomes" id="UP000198984">
    <property type="component" value="Unassembled WGS sequence"/>
</dbReference>
<dbReference type="OrthoDB" id="9778690at2"/>
<evidence type="ECO:0000256" key="3">
    <source>
        <dbReference type="ARBA" id="ARBA00022679"/>
    </source>
</evidence>
<keyword evidence="7" id="KW-1185">Reference proteome</keyword>
<dbReference type="SMART" id="SM00825">
    <property type="entry name" value="PKS_KS"/>
    <property type="match status" value="1"/>
</dbReference>
<evidence type="ECO:0000256" key="1">
    <source>
        <dbReference type="ARBA" id="ARBA00022450"/>
    </source>
</evidence>
<dbReference type="Pfam" id="PF00109">
    <property type="entry name" value="ketoacyl-synt"/>
    <property type="match status" value="1"/>
</dbReference>
<dbReference type="Gene3D" id="3.40.47.10">
    <property type="match status" value="1"/>
</dbReference>
<dbReference type="STRING" id="573321.SAMN04488505_106121"/>
<dbReference type="PANTHER" id="PTHR43775">
    <property type="entry name" value="FATTY ACID SYNTHASE"/>
    <property type="match status" value="1"/>
</dbReference>
<keyword evidence="2" id="KW-0597">Phosphoprotein</keyword>
<evidence type="ECO:0000313" key="6">
    <source>
        <dbReference type="EMBL" id="SEM77933.1"/>
    </source>
</evidence>
<evidence type="ECO:0000259" key="4">
    <source>
        <dbReference type="PROSITE" id="PS50075"/>
    </source>
</evidence>
<gene>
    <name evidence="6" type="ORF">SAMN04488505_106121</name>
</gene>
<keyword evidence="3" id="KW-0808">Transferase</keyword>
<dbReference type="GO" id="GO:0004312">
    <property type="term" value="F:fatty acid synthase activity"/>
    <property type="evidence" value="ECO:0007669"/>
    <property type="project" value="TreeGrafter"/>
</dbReference>
<feature type="domain" description="Ketosynthase family 3 (KS3)" evidence="5">
    <location>
        <begin position="2"/>
        <end position="413"/>
    </location>
</feature>
<dbReference type="Pfam" id="PF00550">
    <property type="entry name" value="PP-binding"/>
    <property type="match status" value="1"/>
</dbReference>
<dbReference type="PROSITE" id="PS50075">
    <property type="entry name" value="CARRIER"/>
    <property type="match status" value="1"/>
</dbReference>
<sequence length="1224" mass="138365">MNKSIAVIGISFELPQIRSWSDLTASLENKHTFVSELPANRKKDIQDRFGPVAIAKAGYLDHIDLFDPVAFGLTKREAFKMFPEHRYFLLHALRAFYDAGYTREDLKGSNTGLFYTSPNSHYTYFMDDGVDDTELTPGIEGTRLASFLDLRGPVMSINTTCSSSLTALHNACLNLQSGEADMALAGGIRFSTPTKHTQKKTVVMSDKGECKPFDAAADGIMNGEGAICIVLKRLEDAERDHDPIYGIIEGSAMNHGGARIPSLTAPSSEAQKEVIIKAWEYAKVNPAEIKFIEAHGTGTILGDPIEFKAVTDAFKEKGITGTICGISSFKGQVGHLDTLSGLAGLVRLLAALNTGMLPVQPNFTAINEHINERNSNVRIQREYEPWPLVNGIRRGGVSSFGLTGTNVHVVVAYKENPVSTQDQDTFKFLQLSEQTKDRLEKQKKEIVQFLENNSAANLDAFAQKINRLYTPGKYSEGFVFTDAKVLLEQLQSSATAADKAAAFLLMDLDILNYDRNLIKNILQENVLIKDSWNLEIGAKYVPEQIQDQHLLNVLFQYVLYKYMLSVLGNKVQVIARKGEGTLQALLNKELQPEDLIKDPGLIRINQTPFNKQGFEEYVFKNYDQQKVVIIHFSNDIQFPEQKQVVSIPGRFDAKARFQFYKELLIINKHPLKTQNVPVYVHGLQFPLYELNRFWPENVRKIEAGKHLLEDADAAKEVKQENTISLEEVTAGIKAIWQQILEMQEDISPADDFFVLGGDSLSGLDMLSALDKKFGGAHIRYEEMFGVSTLGKLAETLHARISRKDKDMVAAQPDTLVIQDDDAEVRSARYQDLLNTIQQSPLPRKITYNDVLVTGATGFLGSYLVKRLLDTTDTNIICLVRGDNEQEAHDRFWDIYRKDFNIAKHNRIRVICGDLLEKNIFQDKEAEKILENVDMVYHVAGTATFVGSPNLEDHINYKGTRHIFDWAAANKVKYFNHISTIGVIGGRMPKHIRAFYETDLNVGQDTTNFVHSGTKLLAEEYIRQRQTPAMKVNVYRIPNIGGRFSDGFAHFNMQRNLMYIKLRMLFEIGHYSDAFLDYNSQLAIVPVDVLAHYICSLSFYEHPLLDTFHLAEVRGFIVHEIMETFNKNGLFLTKLGNEEFLEYAEKWQQTTDGFQASLIRYGTFNKPDKTENFKIIIDATNLTLKKIDAYLAYDRREYLDNIVRFCIQEGFLSTNRLSLLTNENV</sequence>
<dbReference type="AlphaFoldDB" id="A0A1H8B5A9"/>
<dbReference type="GO" id="GO:0005737">
    <property type="term" value="C:cytoplasm"/>
    <property type="evidence" value="ECO:0007669"/>
    <property type="project" value="TreeGrafter"/>
</dbReference>
<keyword evidence="1" id="KW-0596">Phosphopantetheine</keyword>
<evidence type="ECO:0000256" key="2">
    <source>
        <dbReference type="ARBA" id="ARBA00022553"/>
    </source>
</evidence>
<dbReference type="GO" id="GO:0071770">
    <property type="term" value="P:DIM/DIP cell wall layer assembly"/>
    <property type="evidence" value="ECO:0007669"/>
    <property type="project" value="TreeGrafter"/>
</dbReference>
<dbReference type="PROSITE" id="PS52004">
    <property type="entry name" value="KS3_2"/>
    <property type="match status" value="1"/>
</dbReference>
<reference evidence="6 7" key="1">
    <citation type="submission" date="2016-10" db="EMBL/GenBank/DDBJ databases">
        <authorList>
            <person name="de Groot N.N."/>
        </authorList>
    </citation>
    <scope>NUCLEOTIDE SEQUENCE [LARGE SCALE GENOMIC DNA]</scope>
    <source>
        <strain evidence="6 7">DSM 21039</strain>
    </source>
</reference>
<dbReference type="GO" id="GO:0005886">
    <property type="term" value="C:plasma membrane"/>
    <property type="evidence" value="ECO:0007669"/>
    <property type="project" value="TreeGrafter"/>
</dbReference>
<evidence type="ECO:0000259" key="5">
    <source>
        <dbReference type="PROSITE" id="PS52004"/>
    </source>
</evidence>
<dbReference type="SUPFAM" id="SSF51735">
    <property type="entry name" value="NAD(P)-binding Rossmann-fold domains"/>
    <property type="match status" value="1"/>
</dbReference>